<gene>
    <name evidence="3" type="ORF">ACIB24_05955</name>
</gene>
<keyword evidence="1" id="KW-0472">Membrane</keyword>
<feature type="transmembrane region" description="Helical" evidence="1">
    <location>
        <begin position="40"/>
        <end position="63"/>
    </location>
</feature>
<dbReference type="Proteomes" id="UP001612915">
    <property type="component" value="Unassembled WGS sequence"/>
</dbReference>
<organism evidence="3 4">
    <name type="scientific">Spongisporangium articulatum</name>
    <dbReference type="NCBI Taxonomy" id="3362603"/>
    <lineage>
        <taxon>Bacteria</taxon>
        <taxon>Bacillati</taxon>
        <taxon>Actinomycetota</taxon>
        <taxon>Actinomycetes</taxon>
        <taxon>Kineosporiales</taxon>
        <taxon>Kineosporiaceae</taxon>
        <taxon>Spongisporangium</taxon>
    </lineage>
</organism>
<comment type="caution">
    <text evidence="3">The sequence shown here is derived from an EMBL/GenBank/DDBJ whole genome shotgun (WGS) entry which is preliminary data.</text>
</comment>
<dbReference type="RefSeq" id="WP_398276537.1">
    <property type="nucleotide sequence ID" value="NZ_JBITLV010000001.1"/>
</dbReference>
<dbReference type="InterPro" id="IPR016942">
    <property type="entry name" value="UCP030042"/>
</dbReference>
<dbReference type="PIRSF" id="PIRSF030042">
    <property type="entry name" value="UCP030042"/>
    <property type="match status" value="1"/>
</dbReference>
<proteinExistence type="predicted"/>
<evidence type="ECO:0000256" key="1">
    <source>
        <dbReference type="SAM" id="Phobius"/>
    </source>
</evidence>
<feature type="domain" description="DUF4395" evidence="2">
    <location>
        <begin position="12"/>
        <end position="141"/>
    </location>
</feature>
<feature type="transmembrane region" description="Helical" evidence="1">
    <location>
        <begin position="90"/>
        <end position="110"/>
    </location>
</feature>
<feature type="transmembrane region" description="Helical" evidence="1">
    <location>
        <begin position="16"/>
        <end position="34"/>
    </location>
</feature>
<name>A0ABW8AJT1_9ACTN</name>
<evidence type="ECO:0000313" key="3">
    <source>
        <dbReference type="EMBL" id="MFI7586602.1"/>
    </source>
</evidence>
<protein>
    <submittedName>
        <fullName evidence="3">DUF4395 domain-containing protein</fullName>
    </submittedName>
</protein>
<sequence length="147" mass="15183">MTSTTPATAAGIDPRGPRFAAAVTTVVLAVALVLDNVWVLLFQAVVFAIASGLGLGASPYGWLYRTFVRPRLGPPAELEDPAPPRFAQTVGLVVTAIGVVLSLAGVTWAVTAFGALAIVAAFLNAAFGLCIGCEMYLAIARLRSRPA</sequence>
<keyword evidence="4" id="KW-1185">Reference proteome</keyword>
<reference evidence="3 4" key="1">
    <citation type="submission" date="2024-10" db="EMBL/GenBank/DDBJ databases">
        <title>The Natural Products Discovery Center: Release of the First 8490 Sequenced Strains for Exploring Actinobacteria Biosynthetic Diversity.</title>
        <authorList>
            <person name="Kalkreuter E."/>
            <person name="Kautsar S.A."/>
            <person name="Yang D."/>
            <person name="Bader C.D."/>
            <person name="Teijaro C.N."/>
            <person name="Fluegel L."/>
            <person name="Davis C.M."/>
            <person name="Simpson J.R."/>
            <person name="Lauterbach L."/>
            <person name="Steele A.D."/>
            <person name="Gui C."/>
            <person name="Meng S."/>
            <person name="Li G."/>
            <person name="Viehrig K."/>
            <person name="Ye F."/>
            <person name="Su P."/>
            <person name="Kiefer A.F."/>
            <person name="Nichols A."/>
            <person name="Cepeda A.J."/>
            <person name="Yan W."/>
            <person name="Fan B."/>
            <person name="Jiang Y."/>
            <person name="Adhikari A."/>
            <person name="Zheng C.-J."/>
            <person name="Schuster L."/>
            <person name="Cowan T.M."/>
            <person name="Smanski M.J."/>
            <person name="Chevrette M.G."/>
            <person name="De Carvalho L.P.S."/>
            <person name="Shen B."/>
        </authorList>
    </citation>
    <scope>NUCLEOTIDE SEQUENCE [LARGE SCALE GENOMIC DNA]</scope>
    <source>
        <strain evidence="3 4">NPDC049639</strain>
    </source>
</reference>
<dbReference type="InterPro" id="IPR025508">
    <property type="entry name" value="DUF4395"/>
</dbReference>
<feature type="transmembrane region" description="Helical" evidence="1">
    <location>
        <begin position="116"/>
        <end position="139"/>
    </location>
</feature>
<keyword evidence="1" id="KW-1133">Transmembrane helix</keyword>
<dbReference type="Pfam" id="PF14340">
    <property type="entry name" value="DUF4395"/>
    <property type="match status" value="1"/>
</dbReference>
<dbReference type="EMBL" id="JBITLV010000001">
    <property type="protein sequence ID" value="MFI7586602.1"/>
    <property type="molecule type" value="Genomic_DNA"/>
</dbReference>
<evidence type="ECO:0000259" key="2">
    <source>
        <dbReference type="Pfam" id="PF14340"/>
    </source>
</evidence>
<keyword evidence="1" id="KW-0812">Transmembrane</keyword>
<evidence type="ECO:0000313" key="4">
    <source>
        <dbReference type="Proteomes" id="UP001612915"/>
    </source>
</evidence>
<accession>A0ABW8AJT1</accession>